<protein>
    <submittedName>
        <fullName evidence="1">Uncharacterized protein</fullName>
    </submittedName>
</protein>
<keyword evidence="2" id="KW-1185">Reference proteome</keyword>
<dbReference type="STRING" id="1109412.BN1221_03233"/>
<gene>
    <name evidence="1" type="ORF">BN1221_03233</name>
</gene>
<evidence type="ECO:0000313" key="1">
    <source>
        <dbReference type="EMBL" id="CPR18482.1"/>
    </source>
</evidence>
<dbReference type="AlphaFoldDB" id="A0A0G4JXS5"/>
<accession>A0A0G4JXS5</accession>
<organism evidence="1 2">
    <name type="scientific">Brenneria goodwinii</name>
    <dbReference type="NCBI Taxonomy" id="1109412"/>
    <lineage>
        <taxon>Bacteria</taxon>
        <taxon>Pseudomonadati</taxon>
        <taxon>Pseudomonadota</taxon>
        <taxon>Gammaproteobacteria</taxon>
        <taxon>Enterobacterales</taxon>
        <taxon>Pectobacteriaceae</taxon>
        <taxon>Brenneria</taxon>
    </lineage>
</organism>
<dbReference type="Proteomes" id="UP000044377">
    <property type="component" value="Unassembled WGS sequence"/>
</dbReference>
<proteinExistence type="predicted"/>
<evidence type="ECO:0000313" key="2">
    <source>
        <dbReference type="Proteomes" id="UP000044377"/>
    </source>
</evidence>
<dbReference type="EMBL" id="CGIG01000001">
    <property type="protein sequence ID" value="CPR18482.1"/>
    <property type="molecule type" value="Genomic_DNA"/>
</dbReference>
<name>A0A0G4JXS5_9GAMM</name>
<reference evidence="2" key="1">
    <citation type="submission" date="2015-01" db="EMBL/GenBank/DDBJ databases">
        <authorList>
            <person name="Paterson Steve"/>
        </authorList>
    </citation>
    <scope>NUCLEOTIDE SEQUENCE [LARGE SCALE GENOMIC DNA]</scope>
    <source>
        <strain evidence="2">OBR1</strain>
    </source>
</reference>
<sequence length="62" mass="7202">MVSVINSNSSFIIDHSRLIFFSLKKIRRIESQSAPLFNMDNPHLFILSPFHTLVNSRIVLFI</sequence>